<dbReference type="Pfam" id="PF03401">
    <property type="entry name" value="TctC"/>
    <property type="match status" value="1"/>
</dbReference>
<dbReference type="AlphaFoldDB" id="A0A9X1IC44"/>
<evidence type="ECO:0000256" key="1">
    <source>
        <dbReference type="ARBA" id="ARBA00006987"/>
    </source>
</evidence>
<name>A0A9X1IC44_9PROT</name>
<organism evidence="3 4">
    <name type="scientific">Roseicella aerolata</name>
    <dbReference type="NCBI Taxonomy" id="2883479"/>
    <lineage>
        <taxon>Bacteria</taxon>
        <taxon>Pseudomonadati</taxon>
        <taxon>Pseudomonadota</taxon>
        <taxon>Alphaproteobacteria</taxon>
        <taxon>Acetobacterales</taxon>
        <taxon>Roseomonadaceae</taxon>
        <taxon>Roseicella</taxon>
    </lineage>
</organism>
<dbReference type="Gene3D" id="3.40.190.150">
    <property type="entry name" value="Bordetella uptake gene, domain 1"/>
    <property type="match status" value="1"/>
</dbReference>
<evidence type="ECO:0000256" key="2">
    <source>
        <dbReference type="SAM" id="SignalP"/>
    </source>
</evidence>
<comment type="similarity">
    <text evidence="1">Belongs to the UPF0065 (bug) family.</text>
</comment>
<dbReference type="PANTHER" id="PTHR42928:SF5">
    <property type="entry name" value="BLR1237 PROTEIN"/>
    <property type="match status" value="1"/>
</dbReference>
<protein>
    <submittedName>
        <fullName evidence="3">Tripartite tricarboxylate transporter substrate binding protein</fullName>
    </submittedName>
</protein>
<dbReference type="PROSITE" id="PS51318">
    <property type="entry name" value="TAT"/>
    <property type="match status" value="1"/>
</dbReference>
<dbReference type="RefSeq" id="WP_226604114.1">
    <property type="nucleotide sequence ID" value="NZ_JAJAQI010000003.1"/>
</dbReference>
<keyword evidence="4" id="KW-1185">Reference proteome</keyword>
<feature type="chain" id="PRO_5040944169" evidence="2">
    <location>
        <begin position="20"/>
        <end position="324"/>
    </location>
</feature>
<dbReference type="Gene3D" id="3.40.190.10">
    <property type="entry name" value="Periplasmic binding protein-like II"/>
    <property type="match status" value="1"/>
</dbReference>
<accession>A0A9X1IC44</accession>
<dbReference type="EMBL" id="JAJAQI010000003">
    <property type="protein sequence ID" value="MCB4820618.1"/>
    <property type="molecule type" value="Genomic_DNA"/>
</dbReference>
<evidence type="ECO:0000313" key="4">
    <source>
        <dbReference type="Proteomes" id="UP001139311"/>
    </source>
</evidence>
<dbReference type="InterPro" id="IPR005064">
    <property type="entry name" value="BUG"/>
</dbReference>
<sequence length="324" mass="33776">MIGRRVMLRSLAGAGTALALPAPLRAQAWPVREVRILVGFPPGGPLDIAARTIAPALGAGLGVPVQVENRVGASGNDATRQVVRSAPDGGMLLLCGPVNTINTTLFPDLDFDFGRDIAPVAGIARVPLIVEVHPSVPARSIPDLIAYARSNPGRLRVAYAGTGTPQHVAIELFRHMADLRLTLVPYPGSAQALADLLRGEADVMFDPAPSSMPHVRAGRLVPLATTGPARAEALPEVPTVAEVLPGYEGGSWFGLGAPRDTPTALVTRLNAAVNDGLRDAGVRDALDRLGATAMPGSVAEFGRFLTSETARYAEIIRLAGIRAG</sequence>
<gene>
    <name evidence="3" type="ORF">LHA35_02585</name>
</gene>
<dbReference type="SUPFAM" id="SSF53850">
    <property type="entry name" value="Periplasmic binding protein-like II"/>
    <property type="match status" value="1"/>
</dbReference>
<proteinExistence type="inferred from homology"/>
<dbReference type="PANTHER" id="PTHR42928">
    <property type="entry name" value="TRICARBOXYLATE-BINDING PROTEIN"/>
    <property type="match status" value="1"/>
</dbReference>
<evidence type="ECO:0000313" key="3">
    <source>
        <dbReference type="EMBL" id="MCB4820618.1"/>
    </source>
</evidence>
<dbReference type="InterPro" id="IPR042100">
    <property type="entry name" value="Bug_dom1"/>
</dbReference>
<reference evidence="3" key="1">
    <citation type="submission" date="2021-10" db="EMBL/GenBank/DDBJ databases">
        <title>Roseicella aerolatum sp. nov., isolated from aerosols of e-waste dismantling site.</title>
        <authorList>
            <person name="Qin T."/>
        </authorList>
    </citation>
    <scope>NUCLEOTIDE SEQUENCE</scope>
    <source>
        <strain evidence="3">GB24</strain>
    </source>
</reference>
<feature type="signal peptide" evidence="2">
    <location>
        <begin position="1"/>
        <end position="19"/>
    </location>
</feature>
<dbReference type="Proteomes" id="UP001139311">
    <property type="component" value="Unassembled WGS sequence"/>
</dbReference>
<comment type="caution">
    <text evidence="3">The sequence shown here is derived from an EMBL/GenBank/DDBJ whole genome shotgun (WGS) entry which is preliminary data.</text>
</comment>
<dbReference type="PIRSF" id="PIRSF017082">
    <property type="entry name" value="YflP"/>
    <property type="match status" value="1"/>
</dbReference>
<dbReference type="InterPro" id="IPR006311">
    <property type="entry name" value="TAT_signal"/>
</dbReference>
<keyword evidence="2" id="KW-0732">Signal</keyword>